<dbReference type="InterPro" id="IPR010090">
    <property type="entry name" value="Phage_tape_meas"/>
</dbReference>
<keyword evidence="2" id="KW-0175">Coiled coil</keyword>
<feature type="coiled-coil region" evidence="2">
    <location>
        <begin position="398"/>
        <end position="553"/>
    </location>
</feature>
<evidence type="ECO:0000256" key="3">
    <source>
        <dbReference type="SAM" id="MobiDB-lite"/>
    </source>
</evidence>
<evidence type="ECO:0000259" key="4">
    <source>
        <dbReference type="Pfam" id="PF10145"/>
    </source>
</evidence>
<dbReference type="RefSeq" id="WP_005885338.1">
    <property type="nucleotide sequence ID" value="NZ_CP028102.1"/>
</dbReference>
<feature type="coiled-coil region" evidence="2">
    <location>
        <begin position="651"/>
        <end position="678"/>
    </location>
</feature>
<name>A0ABN5JAW3_FUSMR</name>
<dbReference type="NCBIfam" id="TIGR01760">
    <property type="entry name" value="tape_meas_TP901"/>
    <property type="match status" value="1"/>
</dbReference>
<keyword evidence="6" id="KW-1185">Reference proteome</keyword>
<gene>
    <name evidence="5" type="ORF">C4N19_09950</name>
</gene>
<feature type="compositionally biased region" description="Acidic residues" evidence="3">
    <location>
        <begin position="825"/>
        <end position="834"/>
    </location>
</feature>
<accession>A0ABN5JAW3</accession>
<protein>
    <submittedName>
        <fullName evidence="5">Phage tail tape measure protein</fullName>
    </submittedName>
</protein>
<sequence length="895" mass="100154">MIPYSNEYLLQYMATLDTSNYSQGLKGMQNQTEGTTNKIDSAFGKMTKSINAATIAKGAMAAAAIYVANKLRVTTKEVMAYQKQLGMVNTLLKVSRDELNKYGDEFERLSLKTGASKTEIANAAYQALSSGVGKGDLIGFLETASKTAIAGQATVEQSVGTITSIINAYKMEMSEAGKVADWLLTIQNEGVTTVRELGDQLGDVTSISAALGVSLNDVGGAIAQMTVNGNNTAKTITMLKSMLSELSKEGQMAADNFEKLSGQSFTEFIANGGTLQEAMIKMEEYAKKSNKSVVDLFSSVEAGSAALNLTGINAENFANKLEKVASSSGELETAYRTATDNIQSEWEKLVIAMDNRWSKFVKSVVENESLLNFVKTIRRAIDGEDNSLEIQLDREKELPDLKKKLEGVTKELEEVRKKREELLKTNPNKSMTLIPTENKLNDEKNQLTWKIQNIEREIKTREEAAKKVEETNQKIVESENKKNTQLQDLRAQEESRLEEHNDTLKSNELKYLQDKKDYIAGQQNLLSLGIINQEEYNRNIKNKENELYLEQQKANLASLKQMEDYYRNIDDLTKANEFKKKVIEVELNIQQRFSTERNDVGEDSMLDTQLQARKEQQASLLENEWLFLQEQVDLYNQGKLSVEDIEKNKNIRLLELEQQRLEQEALQLEQRKAFYESNAGFEQELADTIIDINKNKIKQEENAFKLEQANKNKKFNWEKWASNYEVDIYERSAGAIMDTYTALAQGQIKSLEDFKKFAMLQLAELLMAKGQEHAARAVSDTALGLSYIAANNYSGAKNAFVSAAQNAAVAASFGVAAATINNSVDSEEDTDNEDNNSSSTQYDEGINDRVESSQEKNEGIVYIDGSNSTLTKLFIKEIEKELNDGYNVTLIGKKK</sequence>
<keyword evidence="1" id="KW-1188">Viral release from host cell</keyword>
<dbReference type="GeneID" id="62763854"/>
<feature type="domain" description="Phage tail tape measure protein" evidence="4">
    <location>
        <begin position="106"/>
        <end position="289"/>
    </location>
</feature>
<evidence type="ECO:0000313" key="6">
    <source>
        <dbReference type="Proteomes" id="UP000240258"/>
    </source>
</evidence>
<proteinExistence type="predicted"/>
<evidence type="ECO:0000313" key="5">
    <source>
        <dbReference type="EMBL" id="AVQ19396.1"/>
    </source>
</evidence>
<evidence type="ECO:0000256" key="1">
    <source>
        <dbReference type="ARBA" id="ARBA00022612"/>
    </source>
</evidence>
<evidence type="ECO:0000256" key="2">
    <source>
        <dbReference type="SAM" id="Coils"/>
    </source>
</evidence>
<dbReference type="PANTHER" id="PTHR37813">
    <property type="entry name" value="FELS-2 PROPHAGE PROTEIN"/>
    <property type="match status" value="1"/>
</dbReference>
<dbReference type="Pfam" id="PF10145">
    <property type="entry name" value="PhageMin_Tail"/>
    <property type="match status" value="1"/>
</dbReference>
<dbReference type="EMBL" id="CP028102">
    <property type="protein sequence ID" value="AVQ19396.1"/>
    <property type="molecule type" value="Genomic_DNA"/>
</dbReference>
<organism evidence="5 6">
    <name type="scientific">Fusobacterium mortiferum ATCC 9817</name>
    <dbReference type="NCBI Taxonomy" id="469616"/>
    <lineage>
        <taxon>Bacteria</taxon>
        <taxon>Fusobacteriati</taxon>
        <taxon>Fusobacteriota</taxon>
        <taxon>Fusobacteriia</taxon>
        <taxon>Fusobacteriales</taxon>
        <taxon>Fusobacteriaceae</taxon>
        <taxon>Fusobacterium</taxon>
    </lineage>
</organism>
<feature type="region of interest" description="Disordered" evidence="3">
    <location>
        <begin position="824"/>
        <end position="853"/>
    </location>
</feature>
<dbReference type="Proteomes" id="UP000240258">
    <property type="component" value="Chromosome"/>
</dbReference>
<dbReference type="PANTHER" id="PTHR37813:SF1">
    <property type="entry name" value="FELS-2 PROPHAGE PROTEIN"/>
    <property type="match status" value="1"/>
</dbReference>
<reference evidence="6" key="1">
    <citation type="journal article" date="2018" name="MSphere">
        <title>Fusobacterium Genomics Using MinION and Illumina Sequencing Enables Genome Completion and Correction.</title>
        <authorList>
            <person name="Todd S.M."/>
            <person name="Settlage R.E."/>
            <person name="Lahmers K.K."/>
            <person name="Slade D.J."/>
        </authorList>
    </citation>
    <scope>NUCLEOTIDE SEQUENCE [LARGE SCALE GENOMIC DNA]</scope>
    <source>
        <strain evidence="6">ATCC 9817</strain>
    </source>
</reference>